<gene>
    <name evidence="2" type="ORF">An16g08990</name>
</gene>
<evidence type="ECO:0000256" key="1">
    <source>
        <dbReference type="SAM" id="MobiDB-lite"/>
    </source>
</evidence>
<dbReference type="KEGG" id="ang:An16g08990"/>
<evidence type="ECO:0000313" key="2">
    <source>
        <dbReference type="RefSeq" id="XP_059604933.1"/>
    </source>
</evidence>
<name>A0AAJ8BXU0_ASPNG</name>
<dbReference type="AlphaFoldDB" id="A0AAJ8BXU0"/>
<dbReference type="VEuPathDB" id="FungiDB:An16g08990"/>
<reference evidence="2" key="2">
    <citation type="submission" date="2025-08" db="UniProtKB">
        <authorList>
            <consortium name="RefSeq"/>
        </authorList>
    </citation>
    <scope>IDENTIFICATION</scope>
</reference>
<accession>A0AAJ8BXU0</accession>
<feature type="region of interest" description="Disordered" evidence="1">
    <location>
        <begin position="22"/>
        <end position="54"/>
    </location>
</feature>
<sequence>MGELFVGCTMADAVAVSKMMQGPGLNRMGESGWRERQTNRQEVPDPNHLPNRDWRTFVPTQDVAWGPIMKSTMNRSVLTEEMPTEVTATRRSLPSGQWVEFTARVIKQQQHRHT</sequence>
<reference evidence="2" key="1">
    <citation type="submission" date="2025-02" db="EMBL/GenBank/DDBJ databases">
        <authorList>
            <consortium name="NCBI Genome Project"/>
        </authorList>
    </citation>
    <scope>NUCLEOTIDE SEQUENCE</scope>
</reference>
<proteinExistence type="predicted"/>
<dbReference type="GeneID" id="84593540"/>
<protein>
    <submittedName>
        <fullName evidence="2">Uncharacterized protein</fullName>
    </submittedName>
</protein>
<organism evidence="2">
    <name type="scientific">Aspergillus niger</name>
    <dbReference type="NCBI Taxonomy" id="5061"/>
    <lineage>
        <taxon>Eukaryota</taxon>
        <taxon>Fungi</taxon>
        <taxon>Dikarya</taxon>
        <taxon>Ascomycota</taxon>
        <taxon>Pezizomycotina</taxon>
        <taxon>Eurotiomycetes</taxon>
        <taxon>Eurotiomycetidae</taxon>
        <taxon>Eurotiales</taxon>
        <taxon>Aspergillaceae</taxon>
        <taxon>Aspergillus</taxon>
        <taxon>Aspergillus subgen. Circumdati</taxon>
    </lineage>
</organism>
<dbReference type="RefSeq" id="XP_059604933.1">
    <property type="nucleotide sequence ID" value="XM_059745366.1"/>
</dbReference>
<feature type="compositionally biased region" description="Basic and acidic residues" evidence="1">
    <location>
        <begin position="32"/>
        <end position="54"/>
    </location>
</feature>